<organism evidence="3 5">
    <name type="scientific">Yarrowia lipolytica</name>
    <name type="common">Candida lipolytica</name>
    <dbReference type="NCBI Taxonomy" id="4952"/>
    <lineage>
        <taxon>Eukaryota</taxon>
        <taxon>Fungi</taxon>
        <taxon>Dikarya</taxon>
        <taxon>Ascomycota</taxon>
        <taxon>Saccharomycotina</taxon>
        <taxon>Dipodascomycetes</taxon>
        <taxon>Dipodascales</taxon>
        <taxon>Dipodascales incertae sedis</taxon>
        <taxon>Yarrowia</taxon>
    </lineage>
</organism>
<feature type="compositionally biased region" description="Polar residues" evidence="1">
    <location>
        <begin position="107"/>
        <end position="123"/>
    </location>
</feature>
<dbReference type="OMA" id="HMETTAS"/>
<reference evidence="3 5" key="1">
    <citation type="journal article" date="2016" name="PLoS ONE">
        <title>Sequence Assembly of Yarrowia lipolytica Strain W29/CLIB89 Shows Transposable Element Diversity.</title>
        <authorList>
            <person name="Magnan C."/>
            <person name="Yu J."/>
            <person name="Chang I."/>
            <person name="Jahn E."/>
            <person name="Kanomata Y."/>
            <person name="Wu J."/>
            <person name="Zeller M."/>
            <person name="Oakes M."/>
            <person name="Baldi P."/>
            <person name="Sandmeyer S."/>
        </authorList>
    </citation>
    <scope>NUCLEOTIDE SEQUENCE [LARGE SCALE GENOMIC DNA]</scope>
    <source>
        <strain evidence="3">CLIB89</strain>
        <strain evidence="5">CLIB89(W29)</strain>
    </source>
</reference>
<dbReference type="GO" id="GO:0071108">
    <property type="term" value="P:protein K48-linked deubiquitination"/>
    <property type="evidence" value="ECO:0007669"/>
    <property type="project" value="TreeGrafter"/>
</dbReference>
<dbReference type="AlphaFoldDB" id="A0A1H6PZ55"/>
<evidence type="ECO:0000313" key="4">
    <source>
        <dbReference type="EMBL" id="RDW28744.1"/>
    </source>
</evidence>
<dbReference type="VEuPathDB" id="FungiDB:YALI0_E13970g"/>
<dbReference type="EMBL" id="KZ858950">
    <property type="protein sequence ID" value="RDW28744.1"/>
    <property type="molecule type" value="Genomic_DNA"/>
</dbReference>
<reference evidence="4 6" key="2">
    <citation type="submission" date="2018-07" db="EMBL/GenBank/DDBJ databases">
        <title>Draft Genome Assemblies for Five Robust Yarrowia lipolytica Strains Exhibiting High Lipid Production and Pentose Sugar Utilization and Sugar Alcohol Secretion from Undetoxified Lignocellulosic Biomass Hydrolysates.</title>
        <authorList>
            <consortium name="DOE Joint Genome Institute"/>
            <person name="Walker C."/>
            <person name="Ryu S."/>
            <person name="Na H."/>
            <person name="Zane M."/>
            <person name="LaButti K."/>
            <person name="Lipzen A."/>
            <person name="Haridas S."/>
            <person name="Barry K."/>
            <person name="Grigoriev I.V."/>
            <person name="Quarterman J."/>
            <person name="Slininger P."/>
            <person name="Dien B."/>
            <person name="Trinh C.T."/>
        </authorList>
    </citation>
    <scope>NUCLEOTIDE SEQUENCE [LARGE SCALE GENOMIC DNA]</scope>
    <source>
        <strain evidence="4 6">YB392</strain>
    </source>
</reference>
<feature type="compositionally biased region" description="Basic and acidic residues" evidence="1">
    <location>
        <begin position="611"/>
        <end position="632"/>
    </location>
</feature>
<evidence type="ECO:0000313" key="5">
    <source>
        <dbReference type="Proteomes" id="UP000182444"/>
    </source>
</evidence>
<dbReference type="GeneID" id="2911493"/>
<feature type="compositionally biased region" description="Low complexity" evidence="1">
    <location>
        <begin position="585"/>
        <end position="606"/>
    </location>
</feature>
<protein>
    <recommendedName>
        <fullName evidence="2">MINDY deubiquitinase domain-containing protein</fullName>
    </recommendedName>
</protein>
<dbReference type="GO" id="GO:0005829">
    <property type="term" value="C:cytosol"/>
    <property type="evidence" value="ECO:0007669"/>
    <property type="project" value="TreeGrafter"/>
</dbReference>
<dbReference type="eggNOG" id="KOG2427">
    <property type="taxonomic scope" value="Eukaryota"/>
</dbReference>
<sequence>MDGSEASIRHMETTASGAMEDGEKAALNTSSEPSRNPFRQSLSTEPHLMPSPPADSTLNSDIANTIAAEETDDHAKSATAVAGHAQAHSCPAVYTTEAMQEPGEVAQPSSIQGHTTTTPTTSDFIVERSQVDIPATVPTTSVSAVNIPAEPEKMHYLDVQGGSSNTPSDVDFTSSIRNSIHSFTSFQPNPANRASYIGDGHVEELGLPEAGNSDSALAPLTVRSPVRSPILKSASPPPQNIIPAPLTFNPPKDNITFQVKVIKWRTPANYLVKTPIILQDENGPCPFIALVNTLVFTEAMSPIPPGPGRPLSALLENKEMVSKNLLLDHLGQWLLSIGSRQSGPHINPDDLNTCLRLLPELYSGLNINPRFDGTFEEGPELALFRAFEVDVVHGWIADPKEPYHDDVMEVGSYDAAQLLQIEVTEDGKMKQREREVLHRQLAATFDFMDENPSQLTTYGIRYIEEILVPGSVCVFFRNNHFATLYKQPTSGRLFSLVTDRELCGRNGIVWISLEGTSGTDDTFYTGGFDLVQMMTDQEQEESRRRAHQTVEATNDFHLAKQIQEQDDAEYARQIQEEDQQRRRPQQTTTSTAGTTARRQQQQTRSGKATKSRPDKTKGKKSKDGKDKKCVVM</sequence>
<dbReference type="Proteomes" id="UP000182444">
    <property type="component" value="Chromosome 1E"/>
</dbReference>
<feature type="domain" description="MINDY deubiquitinase" evidence="2">
    <location>
        <begin position="256"/>
        <end position="528"/>
    </location>
</feature>
<dbReference type="Proteomes" id="UP000256601">
    <property type="component" value="Unassembled WGS sequence"/>
</dbReference>
<dbReference type="InterPro" id="IPR033979">
    <property type="entry name" value="MINDY_domain"/>
</dbReference>
<dbReference type="PANTHER" id="PTHR18063">
    <property type="entry name" value="NF-E2 INDUCIBLE PROTEIN"/>
    <property type="match status" value="1"/>
</dbReference>
<evidence type="ECO:0000256" key="1">
    <source>
        <dbReference type="SAM" id="MobiDB-lite"/>
    </source>
</evidence>
<proteinExistence type="predicted"/>
<feature type="compositionally biased region" description="Polar residues" evidence="1">
    <location>
        <begin position="27"/>
        <end position="44"/>
    </location>
</feature>
<dbReference type="GO" id="GO:0016807">
    <property type="term" value="F:cysteine-type carboxypeptidase activity"/>
    <property type="evidence" value="ECO:0007669"/>
    <property type="project" value="TreeGrafter"/>
</dbReference>
<dbReference type="GO" id="GO:0004843">
    <property type="term" value="F:cysteine-type deubiquitinase activity"/>
    <property type="evidence" value="ECO:0007669"/>
    <property type="project" value="InterPro"/>
</dbReference>
<dbReference type="PANTHER" id="PTHR18063:SF6">
    <property type="entry name" value="UBIQUITIN CARBOXYL-TERMINAL HYDROLASE"/>
    <property type="match status" value="1"/>
</dbReference>
<feature type="region of interest" description="Disordered" evidence="1">
    <location>
        <begin position="1"/>
        <end position="60"/>
    </location>
</feature>
<dbReference type="VEuPathDB" id="FungiDB:YALI1_E17014g"/>
<feature type="region of interest" description="Disordered" evidence="1">
    <location>
        <begin position="565"/>
        <end position="632"/>
    </location>
</feature>
<accession>A0A1H6PZ55</accession>
<dbReference type="EMBL" id="CP017557">
    <property type="protein sequence ID" value="AOW05395.1"/>
    <property type="molecule type" value="Genomic_DNA"/>
</dbReference>
<dbReference type="GO" id="GO:1990380">
    <property type="term" value="F:K48-linked deubiquitinase activity"/>
    <property type="evidence" value="ECO:0007669"/>
    <property type="project" value="InterPro"/>
</dbReference>
<dbReference type="GO" id="GO:0071944">
    <property type="term" value="C:cell periphery"/>
    <property type="evidence" value="ECO:0007669"/>
    <property type="project" value="TreeGrafter"/>
</dbReference>
<name>A0A1H6PZ55_YARLL</name>
<feature type="region of interest" description="Disordered" evidence="1">
    <location>
        <begin position="101"/>
        <end position="123"/>
    </location>
</feature>
<dbReference type="Pfam" id="PF04424">
    <property type="entry name" value="MINDY_DUB"/>
    <property type="match status" value="1"/>
</dbReference>
<evidence type="ECO:0000259" key="2">
    <source>
        <dbReference type="Pfam" id="PF04424"/>
    </source>
</evidence>
<evidence type="ECO:0000313" key="6">
    <source>
        <dbReference type="Proteomes" id="UP000256601"/>
    </source>
</evidence>
<dbReference type="KEGG" id="yli:2911493"/>
<dbReference type="InterPro" id="IPR007518">
    <property type="entry name" value="MINDY"/>
</dbReference>
<gene>
    <name evidence="4" type="ORF">B0I71DRAFT_34141</name>
    <name evidence="3" type="ORF">YALI1_E17014g</name>
</gene>
<evidence type="ECO:0000313" key="3">
    <source>
        <dbReference type="EMBL" id="AOW05395.1"/>
    </source>
</evidence>